<dbReference type="InterPro" id="IPR006626">
    <property type="entry name" value="PbH1"/>
</dbReference>
<keyword evidence="4" id="KW-1185">Reference proteome</keyword>
<dbReference type="Proteomes" id="UP001176806">
    <property type="component" value="Unassembled WGS sequence"/>
</dbReference>
<dbReference type="NCBIfam" id="TIGR04183">
    <property type="entry name" value="Por_Secre_tail"/>
    <property type="match status" value="1"/>
</dbReference>
<dbReference type="InterPro" id="IPR011050">
    <property type="entry name" value="Pectin_lyase_fold/virulence"/>
</dbReference>
<dbReference type="SUPFAM" id="SSF51126">
    <property type="entry name" value="Pectin lyase-like"/>
    <property type="match status" value="1"/>
</dbReference>
<sequence length="1378" mass="150516">MKNQSPEKSKRKQSGLPKKLIPLLILMLLFNYAASYAQVRTTKDIYVDLQADYPNTFITIEDHGDGTSGHPYDSLGTAVYFANQYNNDDNVDITIHVRGTADTVQYLTFDEGKSTSTITVKAWSGFNFIINHSNAGGVGLSITLGTLQAFTLGAVTVTGGYYENYGILINVINRNQPTVTVENCEFNNISWTADASIADSPPDYNSYLYPIYLIADNAQVFGLNNNTFTNVAVGYGHLIGLSSRDGLGLSNLYASLETTGSYNSNTATGTILPFSAATATEFYVDASVPAGTSGYGGNGSESDPWKYLTSANFGAIFNDWSTVPATKVDKDVTVYFREGTHTLTSIMYLEGVTQESSLTLQAYPGEIAVLDGSNLTGQFTSMIACHDCYNTTVKGLKLTGLTTDVVSAGEFDTRFGIIFNGFGDNINILNNEIYEMHWTNDAIKKLNPLASNNLGAIQVVGTDSTPISNVTISGNNIHDITPGYTEALTVNGNVDGFTISDNTITDIANIGIVAAGNYEWVLSLSGATLSSSQNYSRNGIISGNAVRRCISPVAVSAGIYLDGSRNIEVANNSSSHNGVGMSVGNEVENSSSGGHRIHDNTFSNNLLAGMYIGSTSNYSNVDDVEVYNNLTYSNFNQDPTYLALTNGNYGGDIWFDVEMTQVTNLKFHGNQINPNSNYILNKRYAETHSGHDYYNNTYTIPVSHADLQPTFRDETSTNEVTLYDWEGHKNRNLDDVGSTLDGSYWVTGGYDTSEITITELSPLTTHEIIALSTNTSEVEIDAYHKITNLHSDLTNKGYSIVHALDDYSVESSENQIHFLAPASYGTDGFPSTHPMHGFTNVERVLQSAASLNVYDGNTTEVLVYDLYKRGGVTEVLQVPTNPNDSDEAVHDHNDFILLSHKVSRAFWDFTSSAKVYVDEAFSLTEHAIKFYEDAAHGWTCSRRALNNVDLLVLSECILDQNIQNPLANIVLEAGGKVILTMTEDAAELLRSALPYYTTFKKFKDYKFCVQDFVEYNAGGNCYSLSDLVLVAVGVYTRSELNAAGEPVDTTVNIDLNFPADSQVAGILGEGMTVYVKRSDDDGTCSATVENIEIASPVFVGASEYVAPEVYKFESDPISGELKDILSARPYIVSVFSKESSYVLPWLSTGLNATTNIEWEYDTTSETCALQEKISKTSNTNSALPMIIGVPEADVATYLARGWSLLKNNTQQSISIESPFFNNSSTLVLMKLTTGITNPFIDGIEGGVHVWGSENLRTYMNITDVTTDPWTGSSGSGNKNSGEKQDIINEDSLKDETISDSNVLIYPNPVDNKMIIKLKNNESALIQVYNSNGVKIKQLPYNQEHINGLEVDLSTYQTGLYYVRVVTDSNTYTKKIVKQ</sequence>
<organism evidence="3 4">
    <name type="scientific">Flavivirga jejuensis</name>
    <dbReference type="NCBI Taxonomy" id="870487"/>
    <lineage>
        <taxon>Bacteria</taxon>
        <taxon>Pseudomonadati</taxon>
        <taxon>Bacteroidota</taxon>
        <taxon>Flavobacteriia</taxon>
        <taxon>Flavobacteriales</taxon>
        <taxon>Flavobacteriaceae</taxon>
        <taxon>Flavivirga</taxon>
    </lineage>
</organism>
<gene>
    <name evidence="3" type="ORF">Q4Q40_22570</name>
</gene>
<accession>A0ABT8WV80</accession>
<dbReference type="EMBL" id="JAUOEL010000010">
    <property type="protein sequence ID" value="MDO5976994.1"/>
    <property type="molecule type" value="Genomic_DNA"/>
</dbReference>
<keyword evidence="1" id="KW-0732">Signal</keyword>
<reference evidence="3" key="1">
    <citation type="submission" date="2023-07" db="EMBL/GenBank/DDBJ databases">
        <title>Two novel species in the genus Flavivirga.</title>
        <authorList>
            <person name="Kwon K."/>
        </authorList>
    </citation>
    <scope>NUCLEOTIDE SEQUENCE</scope>
    <source>
        <strain evidence="3">KACC 14158</strain>
    </source>
</reference>
<dbReference type="Pfam" id="PF18962">
    <property type="entry name" value="Por_Secre_tail"/>
    <property type="match status" value="1"/>
</dbReference>
<evidence type="ECO:0000313" key="3">
    <source>
        <dbReference type="EMBL" id="MDO5976994.1"/>
    </source>
</evidence>
<comment type="caution">
    <text evidence="3">The sequence shown here is derived from an EMBL/GenBank/DDBJ whole genome shotgun (WGS) entry which is preliminary data.</text>
</comment>
<protein>
    <submittedName>
        <fullName evidence="3">T9SS type A sorting domain-containing protein</fullName>
    </submittedName>
</protein>
<evidence type="ECO:0000313" key="4">
    <source>
        <dbReference type="Proteomes" id="UP001176806"/>
    </source>
</evidence>
<proteinExistence type="predicted"/>
<evidence type="ECO:0000259" key="2">
    <source>
        <dbReference type="Pfam" id="PF18962"/>
    </source>
</evidence>
<dbReference type="InterPro" id="IPR012334">
    <property type="entry name" value="Pectin_lyas_fold"/>
</dbReference>
<feature type="domain" description="Secretion system C-terminal sorting" evidence="2">
    <location>
        <begin position="1304"/>
        <end position="1376"/>
    </location>
</feature>
<evidence type="ECO:0000256" key="1">
    <source>
        <dbReference type="ARBA" id="ARBA00022729"/>
    </source>
</evidence>
<dbReference type="Gene3D" id="2.160.20.10">
    <property type="entry name" value="Single-stranded right-handed beta-helix, Pectin lyase-like"/>
    <property type="match status" value="1"/>
</dbReference>
<dbReference type="RefSeq" id="WP_303304328.1">
    <property type="nucleotide sequence ID" value="NZ_BAABDA010000064.1"/>
</dbReference>
<dbReference type="InterPro" id="IPR026444">
    <property type="entry name" value="Secre_tail"/>
</dbReference>
<name>A0ABT8WV80_9FLAO</name>
<dbReference type="SMART" id="SM00710">
    <property type="entry name" value="PbH1"/>
    <property type="match status" value="7"/>
</dbReference>